<dbReference type="Pfam" id="PF08386">
    <property type="entry name" value="Abhydrolase_4"/>
    <property type="match status" value="1"/>
</dbReference>
<keyword evidence="5" id="KW-1185">Reference proteome</keyword>
<proteinExistence type="predicted"/>
<dbReference type="Gene3D" id="3.40.50.1820">
    <property type="entry name" value="alpha/beta hydrolase"/>
    <property type="match status" value="1"/>
</dbReference>
<dbReference type="InterPro" id="IPR000073">
    <property type="entry name" value="AB_hydrolase_1"/>
</dbReference>
<dbReference type="AlphaFoldDB" id="A0AAV9VDQ0"/>
<feature type="domain" description="AB hydrolase-1" evidence="2">
    <location>
        <begin position="111"/>
        <end position="299"/>
    </location>
</feature>
<evidence type="ECO:0000313" key="4">
    <source>
        <dbReference type="EMBL" id="KAK6357910.1"/>
    </source>
</evidence>
<name>A0AAV9VDQ0_9PEZI</name>
<organism evidence="4 5">
    <name type="scientific">Orbilia blumenaviensis</name>
    <dbReference type="NCBI Taxonomy" id="1796055"/>
    <lineage>
        <taxon>Eukaryota</taxon>
        <taxon>Fungi</taxon>
        <taxon>Dikarya</taxon>
        <taxon>Ascomycota</taxon>
        <taxon>Pezizomycotina</taxon>
        <taxon>Orbiliomycetes</taxon>
        <taxon>Orbiliales</taxon>
        <taxon>Orbiliaceae</taxon>
        <taxon>Orbilia</taxon>
    </lineage>
</organism>
<comment type="caution">
    <text evidence="4">The sequence shown here is derived from an EMBL/GenBank/DDBJ whole genome shotgun (WGS) entry which is preliminary data.</text>
</comment>
<evidence type="ECO:0000256" key="1">
    <source>
        <dbReference type="SAM" id="SignalP"/>
    </source>
</evidence>
<reference evidence="4 5" key="1">
    <citation type="submission" date="2019-10" db="EMBL/GenBank/DDBJ databases">
        <authorList>
            <person name="Palmer J.M."/>
        </authorList>
    </citation>
    <scope>NUCLEOTIDE SEQUENCE [LARGE SCALE GENOMIC DNA]</scope>
    <source>
        <strain evidence="4 5">TWF730</strain>
    </source>
</reference>
<gene>
    <name evidence="4" type="ORF">TWF730_007267</name>
</gene>
<keyword evidence="1" id="KW-0732">Signal</keyword>
<evidence type="ECO:0000259" key="3">
    <source>
        <dbReference type="Pfam" id="PF08386"/>
    </source>
</evidence>
<evidence type="ECO:0000259" key="2">
    <source>
        <dbReference type="Pfam" id="PF00561"/>
    </source>
</evidence>
<evidence type="ECO:0008006" key="6">
    <source>
        <dbReference type="Google" id="ProtNLM"/>
    </source>
</evidence>
<dbReference type="SUPFAM" id="SSF53474">
    <property type="entry name" value="alpha/beta-Hydrolases"/>
    <property type="match status" value="1"/>
</dbReference>
<protein>
    <recommendedName>
        <fullName evidence="6">AB hydrolase-1 domain-containing protein</fullName>
    </recommendedName>
</protein>
<dbReference type="Proteomes" id="UP001373714">
    <property type="component" value="Unassembled WGS sequence"/>
</dbReference>
<accession>A0AAV9VDQ0</accession>
<feature type="chain" id="PRO_5043687464" description="AB hydrolase-1 domain-containing protein" evidence="1">
    <location>
        <begin position="21"/>
        <end position="571"/>
    </location>
</feature>
<feature type="signal peptide" evidence="1">
    <location>
        <begin position="1"/>
        <end position="20"/>
    </location>
</feature>
<dbReference type="InterPro" id="IPR013595">
    <property type="entry name" value="Pept_S33_TAP-like_C"/>
</dbReference>
<dbReference type="Pfam" id="PF00561">
    <property type="entry name" value="Abhydrolase_1"/>
    <property type="match status" value="1"/>
</dbReference>
<evidence type="ECO:0000313" key="5">
    <source>
        <dbReference type="Proteomes" id="UP001373714"/>
    </source>
</evidence>
<dbReference type="InterPro" id="IPR029058">
    <property type="entry name" value="AB_hydrolase_fold"/>
</dbReference>
<feature type="domain" description="Peptidase S33 tripeptidyl aminopeptidase-like C-terminal" evidence="3">
    <location>
        <begin position="448"/>
        <end position="529"/>
    </location>
</feature>
<sequence>MGVLSVLRTVLTVGAVAVHCATIPPQYSDHAEKIKRATKLLSERQADPITEYDFRFETLTPSETLQWVDCYGSFKCSRLKVPLNYQNPSQGNAAVAAMMLPADPNVPFKGTIYLFPGGAGNPSEPFFISVASIFQYYILEPGWNLVTWDARGAGQTTPTLTCFATQEERYAFQMRGRALPALTKATWPQYQAYYRDYNTKCQALSGDVIPHIGFIQTTRDLVSLATAMGQSKINLWGFSYGANIGALLVALYPQKVGKLVLDSVGKIHERFAPGTSVEFELRDHSKMVEYFLRACHSTGKASGEDGCAFYSSDIAAMRARLENIQKKLVTNPITMPSPPGNYSSENFKQNMFSVLPGLAGAASYLWPALGALLVDVETALAGGAIGGVLTSFYQGGFAPYDPSPPVDGRQQGSVDSQLGIPCTDSGPLGSITQKEFEALLSKYNRKDPNFGTLFLQNYLVCTEWKGDNVEKLDFALLDQKTENTITFISHNIDPLGPVEGAKSMSRKFRNSRVIIIDAVGHTQLLGPNSTPAYMQVHDIFNVPGYKAPRDLVLHSDPGTAGFGYTATTFGL</sequence>
<dbReference type="EMBL" id="JAVHNS010000004">
    <property type="protein sequence ID" value="KAK6357910.1"/>
    <property type="molecule type" value="Genomic_DNA"/>
</dbReference>